<feature type="compositionally biased region" description="Polar residues" evidence="1">
    <location>
        <begin position="131"/>
        <end position="141"/>
    </location>
</feature>
<comment type="caution">
    <text evidence="4">The sequence shown here is derived from an EMBL/GenBank/DDBJ whole genome shotgun (WGS) entry which is preliminary data.</text>
</comment>
<dbReference type="PROSITE" id="PS00636">
    <property type="entry name" value="DNAJ_1"/>
    <property type="match status" value="1"/>
</dbReference>
<protein>
    <recommendedName>
        <fullName evidence="3">J domain-containing protein</fullName>
    </recommendedName>
</protein>
<dbReference type="InterPro" id="IPR001623">
    <property type="entry name" value="DnaJ_domain"/>
</dbReference>
<feature type="domain" description="J" evidence="3">
    <location>
        <begin position="37"/>
        <end position="102"/>
    </location>
</feature>
<dbReference type="Proteomes" id="UP001497382">
    <property type="component" value="Unassembled WGS sequence"/>
</dbReference>
<dbReference type="SMART" id="SM00271">
    <property type="entry name" value="DnaJ"/>
    <property type="match status" value="1"/>
</dbReference>
<evidence type="ECO:0000313" key="5">
    <source>
        <dbReference type="Proteomes" id="UP001497382"/>
    </source>
</evidence>
<evidence type="ECO:0000313" key="4">
    <source>
        <dbReference type="EMBL" id="CAL1293914.1"/>
    </source>
</evidence>
<feature type="region of interest" description="Disordered" evidence="1">
    <location>
        <begin position="131"/>
        <end position="166"/>
    </location>
</feature>
<name>A0AAV2BEM0_9ARAC</name>
<dbReference type="InterPro" id="IPR053025">
    <property type="entry name" value="Mito_ATP_Synthase-Asso"/>
</dbReference>
<proteinExistence type="predicted"/>
<dbReference type="PANTHER" id="PTHR44873:SF1">
    <property type="entry name" value="DNAJ HOMOLOG SUBFAMILY C MEMBER 30, MITOCHONDRIAL"/>
    <property type="match status" value="1"/>
</dbReference>
<dbReference type="Pfam" id="PF00226">
    <property type="entry name" value="DnaJ"/>
    <property type="match status" value="1"/>
</dbReference>
<dbReference type="PROSITE" id="PS50076">
    <property type="entry name" value="DNAJ_2"/>
    <property type="match status" value="1"/>
</dbReference>
<gene>
    <name evidence="4" type="ORF">LARSCL_LOCUS18477</name>
</gene>
<dbReference type="InterPro" id="IPR018253">
    <property type="entry name" value="DnaJ_domain_CS"/>
</dbReference>
<dbReference type="CDD" id="cd06257">
    <property type="entry name" value="DnaJ"/>
    <property type="match status" value="1"/>
</dbReference>
<keyword evidence="5" id="KW-1185">Reference proteome</keyword>
<evidence type="ECO:0000256" key="1">
    <source>
        <dbReference type="SAM" id="MobiDB-lite"/>
    </source>
</evidence>
<reference evidence="4 5" key="1">
    <citation type="submission" date="2024-04" db="EMBL/GenBank/DDBJ databases">
        <authorList>
            <person name="Rising A."/>
            <person name="Reimegard J."/>
            <person name="Sonavane S."/>
            <person name="Akerstrom W."/>
            <person name="Nylinder S."/>
            <person name="Hedman E."/>
            <person name="Kallberg Y."/>
        </authorList>
    </citation>
    <scope>NUCLEOTIDE SEQUENCE [LARGE SCALE GENOMIC DNA]</scope>
</reference>
<accession>A0AAV2BEM0</accession>
<keyword evidence="2" id="KW-1133">Transmembrane helix</keyword>
<dbReference type="Gene3D" id="1.10.287.110">
    <property type="entry name" value="DnaJ domain"/>
    <property type="match status" value="1"/>
</dbReference>
<keyword evidence="2" id="KW-0812">Transmembrane</keyword>
<evidence type="ECO:0000259" key="3">
    <source>
        <dbReference type="PROSITE" id="PS50076"/>
    </source>
</evidence>
<dbReference type="PRINTS" id="PR00625">
    <property type="entry name" value="JDOMAIN"/>
</dbReference>
<dbReference type="EMBL" id="CAXIEN010000337">
    <property type="protein sequence ID" value="CAL1293914.1"/>
    <property type="molecule type" value="Genomic_DNA"/>
</dbReference>
<evidence type="ECO:0000256" key="2">
    <source>
        <dbReference type="SAM" id="Phobius"/>
    </source>
</evidence>
<dbReference type="InterPro" id="IPR036869">
    <property type="entry name" value="J_dom_sf"/>
</dbReference>
<sequence>MLVFRLGHSKFPYFSLPIRHLRCSLRYYSDEKPKDSNLYESLGINSSATSAEIKNAYYDLSFKYHPDRNKDSVEAANKFREVTEAYEILGNYGLRKRYDKGLPLPNKKSTTERQPIVETHVEYQSFFDSRAGSQKYKSQPQGIGIEESTPNFGDEKNRSERVKRMDDTFNRSRGQSYLIAIFFVILMAASKFYKD</sequence>
<feature type="compositionally biased region" description="Basic and acidic residues" evidence="1">
    <location>
        <begin position="153"/>
        <end position="166"/>
    </location>
</feature>
<organism evidence="4 5">
    <name type="scientific">Larinioides sclopetarius</name>
    <dbReference type="NCBI Taxonomy" id="280406"/>
    <lineage>
        <taxon>Eukaryota</taxon>
        <taxon>Metazoa</taxon>
        <taxon>Ecdysozoa</taxon>
        <taxon>Arthropoda</taxon>
        <taxon>Chelicerata</taxon>
        <taxon>Arachnida</taxon>
        <taxon>Araneae</taxon>
        <taxon>Araneomorphae</taxon>
        <taxon>Entelegynae</taxon>
        <taxon>Araneoidea</taxon>
        <taxon>Araneidae</taxon>
        <taxon>Larinioides</taxon>
    </lineage>
</organism>
<dbReference type="PANTHER" id="PTHR44873">
    <property type="entry name" value="DNAJ HOMOLOG SUBFAMILY C MEMBER 30, MITOCHONDRIAL"/>
    <property type="match status" value="1"/>
</dbReference>
<feature type="transmembrane region" description="Helical" evidence="2">
    <location>
        <begin position="174"/>
        <end position="193"/>
    </location>
</feature>
<keyword evidence="2" id="KW-0472">Membrane</keyword>
<dbReference type="AlphaFoldDB" id="A0AAV2BEM0"/>
<dbReference type="SUPFAM" id="SSF46565">
    <property type="entry name" value="Chaperone J-domain"/>
    <property type="match status" value="1"/>
</dbReference>